<evidence type="ECO:0000256" key="3">
    <source>
        <dbReference type="ARBA" id="ARBA00022723"/>
    </source>
</evidence>
<name>A0AAE0QHQ2_9TELE</name>
<evidence type="ECO:0000256" key="9">
    <source>
        <dbReference type="SAM" id="MobiDB-lite"/>
    </source>
</evidence>
<dbReference type="InterPro" id="IPR019591">
    <property type="entry name" value="Mrp/NBP35_ATP-bd"/>
</dbReference>
<organism evidence="10 11">
    <name type="scientific">Hemibagrus guttatus</name>
    <dbReference type="NCBI Taxonomy" id="175788"/>
    <lineage>
        <taxon>Eukaryota</taxon>
        <taxon>Metazoa</taxon>
        <taxon>Chordata</taxon>
        <taxon>Craniata</taxon>
        <taxon>Vertebrata</taxon>
        <taxon>Euteleostomi</taxon>
        <taxon>Actinopterygii</taxon>
        <taxon>Neopterygii</taxon>
        <taxon>Teleostei</taxon>
        <taxon>Ostariophysi</taxon>
        <taxon>Siluriformes</taxon>
        <taxon>Bagridae</taxon>
        <taxon>Hemibagrus</taxon>
    </lineage>
</organism>
<accession>A0AAE0QHQ2</accession>
<dbReference type="AlphaFoldDB" id="A0AAE0QHQ2"/>
<comment type="subunit">
    <text evidence="8">Heterotetramer of 2 NUBP1 and 2 NUBP2 chains.</text>
</comment>
<comment type="similarity">
    <text evidence="8">Belongs to the Mrp/NBP35 ATP-binding proteins family. NUBP1/NBP35 subfamily.</text>
</comment>
<feature type="binding site" evidence="8">
    <location>
        <position position="35"/>
    </location>
    <ligand>
        <name>[4Fe-4S] cluster</name>
        <dbReference type="ChEBI" id="CHEBI:49883"/>
        <label>1</label>
    </ligand>
</feature>
<gene>
    <name evidence="8" type="primary">NUBP1</name>
    <name evidence="10" type="ORF">QTP70_023296</name>
</gene>
<sequence>MADVPNDAPQHCPGTSSEEAGKSSACQGCPNQAICSSGAPKAPDPAVEEIKLKMSTVKHKIVVLSGKGGVGKSTFSAHLAHALASDEATEAFSPRRHLMPVAVREDIASGARGRQKHGKWAGVHARLKTNPSRPALPSIILSNVCSLDNKLDYIRLQRTTRHEYRDCCVFVFTEMWLSDRVLDTAIQLDGLTAFRDDRNAALCAYRPLVRRSKPVLKHVKTWPAGVTSALQDRFECTDWNMFREAATNSDSINLEEYTTSVTSYIGKRIDDMTVSKTITTHSNRKPWMNAERGEAHTHTQRIHGHFQDSGDSRRMWQGIQEITNYKTTPSACDSDSSLPDTLNDFYDRFEAQNNVAARKTIPAPNDQVLCLSTADVRRTLCRVNSRKSAGPDNIPGRVLRECAEQLADVFTDIFNISLTSAVVPTCLRTMTIVPVPKKSTVSCLNDYRLVALTPIAMKCYHPHWTPCSLRIVRIAPRTMPSPQPSICPSHTWTIRTHMRALRDHFLLFIDGSPVEIVKSTKFLGVYLAENFTWSLNTSSITKKAQQRLYVRQRLRKANLPPPILTVFYRGTIESVALLDVDICGPSIPRIMGLEGEQVHQSGSGWSPVYVEDNLAVMSIGFLLSSPDDAVIWRGPKKNGMIKQFLRDVDWGELDYLIVDTPPGTSDEHLSVVQYLSGAGIDGAVVITTPQEVSLQDVRKEIRFCQKVKLPIIGVVENMSGFVCPKCKAKTFPAPGNTSQIFPPSTGGAERMCQELSLPLLGRVPLDPRIGRSCDEGKSFLNEVPDSPAAAVYRAIVQSIKDYCASSSASDGNLNTDME</sequence>
<dbReference type="EMBL" id="JAUCMX010000016">
    <property type="protein sequence ID" value="KAK3520331.1"/>
    <property type="molecule type" value="Genomic_DNA"/>
</dbReference>
<evidence type="ECO:0000313" key="10">
    <source>
        <dbReference type="EMBL" id="KAK3520331.1"/>
    </source>
</evidence>
<comment type="subcellular location">
    <subcellularLocation>
        <location evidence="8">Cytoplasm</location>
    </subcellularLocation>
</comment>
<comment type="caution">
    <text evidence="10">The sequence shown here is derived from an EMBL/GenBank/DDBJ whole genome shotgun (WGS) entry which is preliminary data.</text>
</comment>
<dbReference type="GO" id="GO:0051539">
    <property type="term" value="F:4 iron, 4 sulfur cluster binding"/>
    <property type="evidence" value="ECO:0007669"/>
    <property type="project" value="UniProtKB-UniRule"/>
</dbReference>
<dbReference type="GO" id="GO:0005524">
    <property type="term" value="F:ATP binding"/>
    <property type="evidence" value="ECO:0007669"/>
    <property type="project" value="UniProtKB-KW"/>
</dbReference>
<comment type="cofactor">
    <cofactor evidence="8">
        <name>[4Fe-4S] cluster</name>
        <dbReference type="ChEBI" id="CHEBI:49883"/>
    </cofactor>
    <text evidence="8">Binds 4 [4Fe-4S] clusters per heterotetramer. Contains two stable clusters in the N-termini of NUBP1 and two labile, bridging clusters between subunits of the NUBP1-NUBP2 heterotetramer.</text>
</comment>
<dbReference type="CDD" id="cd02037">
    <property type="entry name" value="Mrp_NBP35"/>
    <property type="match status" value="1"/>
</dbReference>
<dbReference type="InterPro" id="IPR027417">
    <property type="entry name" value="P-loop_NTPase"/>
</dbReference>
<dbReference type="PROSITE" id="PS01215">
    <property type="entry name" value="MRP"/>
    <property type="match status" value="1"/>
</dbReference>
<evidence type="ECO:0000313" key="11">
    <source>
        <dbReference type="Proteomes" id="UP001274896"/>
    </source>
</evidence>
<evidence type="ECO:0000256" key="6">
    <source>
        <dbReference type="ARBA" id="ARBA00023004"/>
    </source>
</evidence>
<dbReference type="SUPFAM" id="SSF52540">
    <property type="entry name" value="P-loop containing nucleoside triphosphate hydrolases"/>
    <property type="match status" value="2"/>
</dbReference>
<dbReference type="InterPro" id="IPR000808">
    <property type="entry name" value="Mrp-like_CS"/>
</dbReference>
<dbReference type="GO" id="GO:0046872">
    <property type="term" value="F:metal ion binding"/>
    <property type="evidence" value="ECO:0007669"/>
    <property type="project" value="UniProtKB-KW"/>
</dbReference>
<evidence type="ECO:0000256" key="5">
    <source>
        <dbReference type="ARBA" id="ARBA00022840"/>
    </source>
</evidence>
<dbReference type="InterPro" id="IPR033756">
    <property type="entry name" value="YlxH/NBP35"/>
</dbReference>
<comment type="function">
    <text evidence="8">Component of the cytosolic iron-sulfur (Fe/S) protein assembly (CIA) machinery. Required for maturation of extramitochondrial Fe-S proteins. The NUBP1-NUBP2 heterotetramer forms a Fe-S scaffold complex, mediating the de novo assembly of an Fe-S cluster and its transfer to target apoproteins.</text>
</comment>
<keyword evidence="7 8" id="KW-0411">Iron-sulfur</keyword>
<dbReference type="Gene3D" id="3.40.50.300">
    <property type="entry name" value="P-loop containing nucleotide triphosphate hydrolases"/>
    <property type="match status" value="2"/>
</dbReference>
<dbReference type="InterPro" id="IPR028601">
    <property type="entry name" value="NUBP1/Nbp35"/>
</dbReference>
<dbReference type="PANTHER" id="PTHR23264">
    <property type="entry name" value="NUCLEOTIDE-BINDING PROTEIN NBP35 YEAST -RELATED"/>
    <property type="match status" value="1"/>
</dbReference>
<feature type="binding site" evidence="8">
    <location>
        <position position="26"/>
    </location>
    <ligand>
        <name>[4Fe-4S] cluster</name>
        <dbReference type="ChEBI" id="CHEBI:49883"/>
        <label>1</label>
    </ligand>
</feature>
<proteinExistence type="inferred from homology"/>
<dbReference type="GO" id="GO:0005829">
    <property type="term" value="C:cytosol"/>
    <property type="evidence" value="ECO:0007669"/>
    <property type="project" value="TreeGrafter"/>
</dbReference>
<dbReference type="Pfam" id="PF10609">
    <property type="entry name" value="ParA"/>
    <property type="match status" value="2"/>
</dbReference>
<dbReference type="PANTHER" id="PTHR23264:SF35">
    <property type="entry name" value="CYTOSOLIC FE-S CLUSTER ASSEMBLY FACTOR NUBP1"/>
    <property type="match status" value="1"/>
</dbReference>
<evidence type="ECO:0000256" key="2">
    <source>
        <dbReference type="ARBA" id="ARBA00022490"/>
    </source>
</evidence>
<reference evidence="10" key="1">
    <citation type="submission" date="2023-06" db="EMBL/GenBank/DDBJ databases">
        <title>Male Hemibagrus guttatus genome.</title>
        <authorList>
            <person name="Bian C."/>
        </authorList>
    </citation>
    <scope>NUCLEOTIDE SEQUENCE</scope>
    <source>
        <strain evidence="10">Male_cb2023</strain>
        <tissue evidence="10">Muscle</tissue>
    </source>
</reference>
<evidence type="ECO:0000256" key="8">
    <source>
        <dbReference type="HAMAP-Rule" id="MF_03038"/>
    </source>
</evidence>
<evidence type="ECO:0000256" key="1">
    <source>
        <dbReference type="ARBA" id="ARBA00022485"/>
    </source>
</evidence>
<feature type="binding site" evidence="8">
    <location>
        <position position="29"/>
    </location>
    <ligand>
        <name>[4Fe-4S] cluster</name>
        <dbReference type="ChEBI" id="CHEBI:49883"/>
        <label>1</label>
    </ligand>
</feature>
<feature type="binding site" evidence="8">
    <location>
        <position position="723"/>
    </location>
    <ligand>
        <name>[4Fe-4S] cluster</name>
        <dbReference type="ChEBI" id="CHEBI:49883"/>
        <label>2</label>
        <note>ligand shared with heterodimeric partner</note>
    </ligand>
</feature>
<feature type="binding site" evidence="8">
    <location>
        <position position="726"/>
    </location>
    <ligand>
        <name>[4Fe-4S] cluster</name>
        <dbReference type="ChEBI" id="CHEBI:49883"/>
        <label>2</label>
        <note>ligand shared with heterodimeric partner</note>
    </ligand>
</feature>
<keyword evidence="1 8" id="KW-0004">4Fe-4S</keyword>
<dbReference type="GO" id="GO:0140663">
    <property type="term" value="F:ATP-dependent FeS chaperone activity"/>
    <property type="evidence" value="ECO:0007669"/>
    <property type="project" value="InterPro"/>
</dbReference>
<keyword evidence="6 8" id="KW-0408">Iron</keyword>
<dbReference type="GO" id="GO:0016706">
    <property type="term" value="F:2-oxoglutarate-dependent dioxygenase activity"/>
    <property type="evidence" value="ECO:0007669"/>
    <property type="project" value="InterPro"/>
</dbReference>
<feature type="binding site" evidence="8">
    <location>
        <begin position="66"/>
        <end position="73"/>
    </location>
    <ligand>
        <name>ATP</name>
        <dbReference type="ChEBI" id="CHEBI:30616"/>
    </ligand>
</feature>
<dbReference type="Proteomes" id="UP001274896">
    <property type="component" value="Unassembled WGS sequence"/>
</dbReference>
<evidence type="ECO:0008006" key="12">
    <source>
        <dbReference type="Google" id="ProtNLM"/>
    </source>
</evidence>
<evidence type="ECO:0000256" key="4">
    <source>
        <dbReference type="ARBA" id="ARBA00022741"/>
    </source>
</evidence>
<feature type="compositionally biased region" description="Polar residues" evidence="9">
    <location>
        <begin position="13"/>
        <end position="23"/>
    </location>
</feature>
<keyword evidence="2 8" id="KW-0963">Cytoplasm</keyword>
<feature type="binding site" evidence="8">
    <location>
        <position position="12"/>
    </location>
    <ligand>
        <name>[4Fe-4S] cluster</name>
        <dbReference type="ChEBI" id="CHEBI:49883"/>
        <label>1</label>
    </ligand>
</feature>
<keyword evidence="11" id="KW-1185">Reference proteome</keyword>
<evidence type="ECO:0000256" key="7">
    <source>
        <dbReference type="ARBA" id="ARBA00023014"/>
    </source>
</evidence>
<dbReference type="HAMAP" id="MF_03038">
    <property type="entry name" value="NUBP1"/>
    <property type="match status" value="1"/>
</dbReference>
<protein>
    <recommendedName>
        <fullName evidence="12">Cytosolic Fe-S cluster assembly factor NUBP1 homolog</fullName>
    </recommendedName>
</protein>
<dbReference type="GO" id="GO:0016226">
    <property type="term" value="P:iron-sulfur cluster assembly"/>
    <property type="evidence" value="ECO:0007669"/>
    <property type="project" value="UniProtKB-UniRule"/>
</dbReference>
<keyword evidence="4 8" id="KW-0547">Nucleotide-binding</keyword>
<dbReference type="GO" id="GO:0008168">
    <property type="term" value="F:methyltransferase activity"/>
    <property type="evidence" value="ECO:0007669"/>
    <property type="project" value="InterPro"/>
</dbReference>
<keyword evidence="3 8" id="KW-0479">Metal-binding</keyword>
<keyword evidence="5 8" id="KW-0067">ATP-binding</keyword>
<feature type="region of interest" description="Disordered" evidence="9">
    <location>
        <begin position="1"/>
        <end position="23"/>
    </location>
</feature>
<dbReference type="HAMAP" id="MF_02040">
    <property type="entry name" value="Mrp_NBP35"/>
    <property type="match status" value="1"/>
</dbReference>